<name>A0AAV7PSE8_PLEWA</name>
<feature type="transmembrane region" description="Helical" evidence="1">
    <location>
        <begin position="79"/>
        <end position="102"/>
    </location>
</feature>
<sequence length="145" mass="16605">MRGSWCRRLWREDGRKELFGIYKLNKDISCLHGLEWTVSPFSGDEGYQRRTLLSSERSSLQASIWNFPACIFQPLERHFFIAVVGHYIFVWPRLGSCFFYYFMLPTLSAAVGAERARASLAFPSVSLATARQGSLRRSCGRLLGN</sequence>
<dbReference type="EMBL" id="JANPWB010000011">
    <property type="protein sequence ID" value="KAJ1131196.1"/>
    <property type="molecule type" value="Genomic_DNA"/>
</dbReference>
<keyword evidence="1" id="KW-1133">Transmembrane helix</keyword>
<gene>
    <name evidence="2" type="ORF">NDU88_009535</name>
</gene>
<protein>
    <submittedName>
        <fullName evidence="2">Uncharacterized protein</fullName>
    </submittedName>
</protein>
<reference evidence="2" key="1">
    <citation type="journal article" date="2022" name="bioRxiv">
        <title>Sequencing and chromosome-scale assembly of the giantPleurodeles waltlgenome.</title>
        <authorList>
            <person name="Brown T."/>
            <person name="Elewa A."/>
            <person name="Iarovenko S."/>
            <person name="Subramanian E."/>
            <person name="Araus A.J."/>
            <person name="Petzold A."/>
            <person name="Susuki M."/>
            <person name="Suzuki K.-i.T."/>
            <person name="Hayashi T."/>
            <person name="Toyoda A."/>
            <person name="Oliveira C."/>
            <person name="Osipova E."/>
            <person name="Leigh N.D."/>
            <person name="Simon A."/>
            <person name="Yun M.H."/>
        </authorList>
    </citation>
    <scope>NUCLEOTIDE SEQUENCE</scope>
    <source>
        <strain evidence="2">20211129_DDA</strain>
        <tissue evidence="2">Liver</tissue>
    </source>
</reference>
<evidence type="ECO:0000256" key="1">
    <source>
        <dbReference type="SAM" id="Phobius"/>
    </source>
</evidence>
<comment type="caution">
    <text evidence="2">The sequence shown here is derived from an EMBL/GenBank/DDBJ whole genome shotgun (WGS) entry which is preliminary data.</text>
</comment>
<keyword evidence="1" id="KW-0472">Membrane</keyword>
<evidence type="ECO:0000313" key="3">
    <source>
        <dbReference type="Proteomes" id="UP001066276"/>
    </source>
</evidence>
<organism evidence="2 3">
    <name type="scientific">Pleurodeles waltl</name>
    <name type="common">Iberian ribbed newt</name>
    <dbReference type="NCBI Taxonomy" id="8319"/>
    <lineage>
        <taxon>Eukaryota</taxon>
        <taxon>Metazoa</taxon>
        <taxon>Chordata</taxon>
        <taxon>Craniata</taxon>
        <taxon>Vertebrata</taxon>
        <taxon>Euteleostomi</taxon>
        <taxon>Amphibia</taxon>
        <taxon>Batrachia</taxon>
        <taxon>Caudata</taxon>
        <taxon>Salamandroidea</taxon>
        <taxon>Salamandridae</taxon>
        <taxon>Pleurodelinae</taxon>
        <taxon>Pleurodeles</taxon>
    </lineage>
</organism>
<dbReference type="Proteomes" id="UP001066276">
    <property type="component" value="Chromosome 7"/>
</dbReference>
<accession>A0AAV7PSE8</accession>
<evidence type="ECO:0000313" key="2">
    <source>
        <dbReference type="EMBL" id="KAJ1131196.1"/>
    </source>
</evidence>
<dbReference type="AlphaFoldDB" id="A0AAV7PSE8"/>
<proteinExistence type="predicted"/>
<keyword evidence="3" id="KW-1185">Reference proteome</keyword>
<keyword evidence="1" id="KW-0812">Transmembrane</keyword>